<dbReference type="RefSeq" id="WP_016999814.1">
    <property type="nucleotide sequence ID" value="NZ_CP118848.1"/>
</dbReference>
<dbReference type="InterPro" id="IPR001761">
    <property type="entry name" value="Peripla_BP/Lac1_sug-bd_dom"/>
</dbReference>
<accession>A0AAX3W3Z0</accession>
<evidence type="ECO:0000313" key="6">
    <source>
        <dbReference type="Proteomes" id="UP001223261"/>
    </source>
</evidence>
<evidence type="ECO:0000313" key="5">
    <source>
        <dbReference type="EMBL" id="WHI59959.1"/>
    </source>
</evidence>
<gene>
    <name evidence="5" type="ORF">PYH69_14895</name>
</gene>
<dbReference type="AlphaFoldDB" id="A0AAX3W3Z0"/>
<proteinExistence type="predicted"/>
<dbReference type="EMBL" id="CP118848">
    <property type="protein sequence ID" value="WHI59959.1"/>
    <property type="molecule type" value="Genomic_DNA"/>
</dbReference>
<dbReference type="InterPro" id="IPR028082">
    <property type="entry name" value="Peripla_BP_I"/>
</dbReference>
<dbReference type="PROSITE" id="PS50932">
    <property type="entry name" value="HTH_LACI_2"/>
    <property type="match status" value="1"/>
</dbReference>
<evidence type="ECO:0000256" key="3">
    <source>
        <dbReference type="ARBA" id="ARBA00023163"/>
    </source>
</evidence>
<dbReference type="GO" id="GO:0003700">
    <property type="term" value="F:DNA-binding transcription factor activity"/>
    <property type="evidence" value="ECO:0007669"/>
    <property type="project" value="TreeGrafter"/>
</dbReference>
<evidence type="ECO:0000256" key="2">
    <source>
        <dbReference type="ARBA" id="ARBA00023125"/>
    </source>
</evidence>
<organism evidence="5 6">
    <name type="scientific">Mammaliicoccus lentus</name>
    <name type="common">Staphylococcus lentus</name>
    <dbReference type="NCBI Taxonomy" id="42858"/>
    <lineage>
        <taxon>Bacteria</taxon>
        <taxon>Bacillati</taxon>
        <taxon>Bacillota</taxon>
        <taxon>Bacilli</taxon>
        <taxon>Bacillales</taxon>
        <taxon>Staphylococcaceae</taxon>
        <taxon>Mammaliicoccus</taxon>
    </lineage>
</organism>
<dbReference type="Gene3D" id="1.10.260.40">
    <property type="entry name" value="lambda repressor-like DNA-binding domains"/>
    <property type="match status" value="1"/>
</dbReference>
<keyword evidence="1" id="KW-0805">Transcription regulation</keyword>
<dbReference type="Pfam" id="PF00356">
    <property type="entry name" value="LacI"/>
    <property type="match status" value="1"/>
</dbReference>
<dbReference type="SUPFAM" id="SSF47413">
    <property type="entry name" value="lambda repressor-like DNA-binding domains"/>
    <property type="match status" value="1"/>
</dbReference>
<keyword evidence="2 5" id="KW-0238">DNA-binding</keyword>
<dbReference type="SUPFAM" id="SSF53822">
    <property type="entry name" value="Periplasmic binding protein-like I"/>
    <property type="match status" value="1"/>
</dbReference>
<dbReference type="SMART" id="SM00354">
    <property type="entry name" value="HTH_LACI"/>
    <property type="match status" value="1"/>
</dbReference>
<dbReference type="InterPro" id="IPR010982">
    <property type="entry name" value="Lambda_DNA-bd_dom_sf"/>
</dbReference>
<dbReference type="PANTHER" id="PTHR30146">
    <property type="entry name" value="LACI-RELATED TRANSCRIPTIONAL REPRESSOR"/>
    <property type="match status" value="1"/>
</dbReference>
<dbReference type="Proteomes" id="UP001223261">
    <property type="component" value="Chromosome"/>
</dbReference>
<dbReference type="CDD" id="cd06267">
    <property type="entry name" value="PBP1_LacI_sugar_binding-like"/>
    <property type="match status" value="1"/>
</dbReference>
<dbReference type="GO" id="GO:0000976">
    <property type="term" value="F:transcription cis-regulatory region binding"/>
    <property type="evidence" value="ECO:0007669"/>
    <property type="project" value="TreeGrafter"/>
</dbReference>
<dbReference type="PANTHER" id="PTHR30146:SF109">
    <property type="entry name" value="HTH-TYPE TRANSCRIPTIONAL REGULATOR GALS"/>
    <property type="match status" value="1"/>
</dbReference>
<feature type="domain" description="HTH lacI-type" evidence="4">
    <location>
        <begin position="10"/>
        <end position="64"/>
    </location>
</feature>
<evidence type="ECO:0000256" key="1">
    <source>
        <dbReference type="ARBA" id="ARBA00023015"/>
    </source>
</evidence>
<dbReference type="InterPro" id="IPR000843">
    <property type="entry name" value="HTH_LacI"/>
</dbReference>
<dbReference type="CDD" id="cd01392">
    <property type="entry name" value="HTH_LacI"/>
    <property type="match status" value="1"/>
</dbReference>
<sequence>MSSKNKKGNPTMKDVALYTGFSTATISRVLNDNYPVSAETKKKVLEAFEQLNYEPNLVAKSLRSRKSNLVAIIVADIENPYYMRIAKQIDKYLFSKGYNLITCSTDESLEKEEEIIKMLMSKNIDAIAISPCDSESTDLSELIKQGIPITLIDRKLYKYDHLPYVGTDNFKETYALTEQLILNGHKDIGIITGTLTTSTGIERLEGFKAALEHHNIRFNHNWLYKGEFVEEIAYESMVKKLNKMKDIPSAIVSCNNVMTKGALRVIEKNNLKIPEDISIVTYGALANNNLFEVKITSLEQDILSMGQSIATSLLNQLENYNLPEIEVQDSVIIEGNSVYQLC</sequence>
<dbReference type="Gene3D" id="3.40.50.2300">
    <property type="match status" value="2"/>
</dbReference>
<protein>
    <submittedName>
        <fullName evidence="5">LacI family DNA-binding transcriptional regulator</fullName>
    </submittedName>
</protein>
<dbReference type="Pfam" id="PF00532">
    <property type="entry name" value="Peripla_BP_1"/>
    <property type="match status" value="1"/>
</dbReference>
<reference evidence="5" key="1">
    <citation type="journal article" date="2023" name="Antibiotics">
        <title>Prevalence and Molecular Characterization of Methicillin-Resistant Staphylococci (MRS) and Mammaliicocci (MRM) in Dromedary Camels from Algeria: First Detection of SCCmec-mecC Hybrid in Methicillin-Resistant Mammaliicoccus lentus.</title>
        <authorList>
            <person name="Belhout C."/>
            <person name="Boyen F."/>
            <person name="Vereecke N."/>
            <person name="Theuns S."/>
            <person name="Taibi N."/>
            <person name="Stegger M."/>
            <person name="de la Fe-Rodriguez P.Y."/>
            <person name="Bouayad L."/>
            <person name="Elgroud R."/>
            <person name="Butaye P."/>
        </authorList>
    </citation>
    <scope>NUCLEOTIDE SEQUENCE</scope>
    <source>
        <strain evidence="5">7048</strain>
    </source>
</reference>
<name>A0AAX3W3Z0_MAMLE</name>
<keyword evidence="3" id="KW-0804">Transcription</keyword>
<evidence type="ECO:0000259" key="4">
    <source>
        <dbReference type="PROSITE" id="PS50932"/>
    </source>
</evidence>